<evidence type="ECO:0000313" key="2">
    <source>
        <dbReference type="Proteomes" id="UP000299102"/>
    </source>
</evidence>
<sequence length="95" mass="10621">MKILRCVPSGHTEGEIHVFVDASERSYAAALYWRVKLSEHKNAVSPSIIGKARVASIKIILILWLELQAALLGARLNLSILNEIKLKVYERVPTV</sequence>
<dbReference type="EMBL" id="BGZK01000657">
    <property type="protein sequence ID" value="GBP54924.1"/>
    <property type="molecule type" value="Genomic_DNA"/>
</dbReference>
<evidence type="ECO:0000313" key="1">
    <source>
        <dbReference type="EMBL" id="GBP54924.1"/>
    </source>
</evidence>
<dbReference type="PANTHER" id="PTHR47331">
    <property type="entry name" value="PHD-TYPE DOMAIN-CONTAINING PROTEIN"/>
    <property type="match status" value="1"/>
</dbReference>
<dbReference type="InterPro" id="IPR008042">
    <property type="entry name" value="Retrotrans_Pao"/>
</dbReference>
<dbReference type="Proteomes" id="UP000299102">
    <property type="component" value="Unassembled WGS sequence"/>
</dbReference>
<dbReference type="OrthoDB" id="6428063at2759"/>
<proteinExistence type="predicted"/>
<reference evidence="1 2" key="1">
    <citation type="journal article" date="2019" name="Commun. Biol.">
        <title>The bagworm genome reveals a unique fibroin gene that provides high tensile strength.</title>
        <authorList>
            <person name="Kono N."/>
            <person name="Nakamura H."/>
            <person name="Ohtoshi R."/>
            <person name="Tomita M."/>
            <person name="Numata K."/>
            <person name="Arakawa K."/>
        </authorList>
    </citation>
    <scope>NUCLEOTIDE SEQUENCE [LARGE SCALE GENOMIC DNA]</scope>
</reference>
<protein>
    <recommendedName>
        <fullName evidence="3">Reverse transcriptase/retrotransposon-derived protein RNase H-like domain-containing protein</fullName>
    </recommendedName>
</protein>
<organism evidence="1 2">
    <name type="scientific">Eumeta variegata</name>
    <name type="common">Bagworm moth</name>
    <name type="synonym">Eumeta japonica</name>
    <dbReference type="NCBI Taxonomy" id="151549"/>
    <lineage>
        <taxon>Eukaryota</taxon>
        <taxon>Metazoa</taxon>
        <taxon>Ecdysozoa</taxon>
        <taxon>Arthropoda</taxon>
        <taxon>Hexapoda</taxon>
        <taxon>Insecta</taxon>
        <taxon>Pterygota</taxon>
        <taxon>Neoptera</taxon>
        <taxon>Endopterygota</taxon>
        <taxon>Lepidoptera</taxon>
        <taxon>Glossata</taxon>
        <taxon>Ditrysia</taxon>
        <taxon>Tineoidea</taxon>
        <taxon>Psychidae</taxon>
        <taxon>Oiketicinae</taxon>
        <taxon>Eumeta</taxon>
    </lineage>
</organism>
<comment type="caution">
    <text evidence="1">The sequence shown here is derived from an EMBL/GenBank/DDBJ whole genome shotgun (WGS) entry which is preliminary data.</text>
</comment>
<accession>A0A4C1WXY0</accession>
<keyword evidence="2" id="KW-1185">Reference proteome</keyword>
<name>A0A4C1WXY0_EUMVA</name>
<gene>
    <name evidence="1" type="ORF">EVAR_29766_1</name>
</gene>
<evidence type="ECO:0008006" key="3">
    <source>
        <dbReference type="Google" id="ProtNLM"/>
    </source>
</evidence>
<dbReference type="AlphaFoldDB" id="A0A4C1WXY0"/>
<dbReference type="Pfam" id="PF05380">
    <property type="entry name" value="Peptidase_A17"/>
    <property type="match status" value="1"/>
</dbReference>